<dbReference type="Gene3D" id="2.60.40.1090">
    <property type="entry name" value="Fimbrial-type adhesion domain"/>
    <property type="match status" value="1"/>
</dbReference>
<evidence type="ECO:0000256" key="5">
    <source>
        <dbReference type="SAM" id="SignalP"/>
    </source>
</evidence>
<proteinExistence type="inferred from homology"/>
<evidence type="ECO:0000313" key="8">
    <source>
        <dbReference type="Proteomes" id="UP000503464"/>
    </source>
</evidence>
<dbReference type="Gene3D" id="2.60.40.3310">
    <property type="match status" value="1"/>
</dbReference>
<comment type="subcellular location">
    <subcellularLocation>
        <location evidence="1">Fimbrium</location>
    </subcellularLocation>
</comment>
<evidence type="ECO:0000256" key="2">
    <source>
        <dbReference type="ARBA" id="ARBA00006671"/>
    </source>
</evidence>
<name>A0AAE7JVH6_SERFO</name>
<dbReference type="GO" id="GO:0009289">
    <property type="term" value="C:pilus"/>
    <property type="evidence" value="ECO:0007669"/>
    <property type="project" value="UniProtKB-SubCell"/>
</dbReference>
<dbReference type="Pfam" id="PF00419">
    <property type="entry name" value="Fimbrial"/>
    <property type="match status" value="1"/>
</dbReference>
<dbReference type="PANTHER" id="PTHR33420">
    <property type="entry name" value="FIMBRIAL SUBUNIT ELFA-RELATED"/>
    <property type="match status" value="1"/>
</dbReference>
<feature type="chain" id="PRO_5041904406" evidence="5">
    <location>
        <begin position="28"/>
        <end position="373"/>
    </location>
</feature>
<dbReference type="InterPro" id="IPR000259">
    <property type="entry name" value="Adhesion_dom_fimbrial"/>
</dbReference>
<dbReference type="InterPro" id="IPR036937">
    <property type="entry name" value="Adhesion_dom_fimbrial_sf"/>
</dbReference>
<dbReference type="PANTHER" id="PTHR33420:SF3">
    <property type="entry name" value="FIMBRIAL SUBUNIT ELFA"/>
    <property type="match status" value="1"/>
</dbReference>
<evidence type="ECO:0000256" key="4">
    <source>
        <dbReference type="ARBA" id="ARBA00023263"/>
    </source>
</evidence>
<dbReference type="AlphaFoldDB" id="A0AAE7JVH6"/>
<dbReference type="RefSeq" id="WP_173409966.1">
    <property type="nucleotide sequence ID" value="NZ_CAMKUK010000002.1"/>
</dbReference>
<dbReference type="GO" id="GO:0043709">
    <property type="term" value="P:cell adhesion involved in single-species biofilm formation"/>
    <property type="evidence" value="ECO:0007669"/>
    <property type="project" value="TreeGrafter"/>
</dbReference>
<protein>
    <submittedName>
        <fullName evidence="7">Type 1 fimbrial protein</fullName>
    </submittedName>
</protein>
<dbReference type="Proteomes" id="UP000503464">
    <property type="component" value="Chromosome"/>
</dbReference>
<evidence type="ECO:0000259" key="6">
    <source>
        <dbReference type="Pfam" id="PF00419"/>
    </source>
</evidence>
<dbReference type="InterPro" id="IPR008966">
    <property type="entry name" value="Adhesion_dom_sf"/>
</dbReference>
<keyword evidence="4" id="KW-0281">Fimbrium</keyword>
<keyword evidence="3 5" id="KW-0732">Signal</keyword>
<sequence length="373" mass="38575">MSILINKMSLIALLLGMAAIYTHSASAATCSFAAGNNRLVATVPLQAQNITVGPDTPNGTVLLSHYVGGNATAGNALSPTFTCTSSPTSYSVLARYVTTSTPKPLSAWNGSPYPGQVYETGVPGIGAVVSYWGRAFPTDRQTIPVGSNVPFTGTVGTEFDLTLIKIGPVSPGTIRGSDLPSISVQATPTGGSPLSLNAINFSGSINIVSQTCQTPDVNVAMGTVNIAQNFKGPASASTWKDASIRLTNCPRFHGTKFQVRSYTSVGNPTSSSTSNSLELKLAPNTAIIDNAKGILGIKTGAESATGVGIQMAYGSVNDASPALVNFAGSRSFNMVNNDATTQTLPLVARYIQTGDQITPGKADAAVTFMINYY</sequence>
<evidence type="ECO:0000256" key="1">
    <source>
        <dbReference type="ARBA" id="ARBA00004561"/>
    </source>
</evidence>
<dbReference type="InterPro" id="IPR050263">
    <property type="entry name" value="Bact_Fimbrial_Adh_Pro"/>
</dbReference>
<comment type="similarity">
    <text evidence="2">Belongs to the fimbrial protein family.</text>
</comment>
<dbReference type="EMBL" id="CP054160">
    <property type="protein sequence ID" value="QKJ60921.1"/>
    <property type="molecule type" value="Genomic_DNA"/>
</dbReference>
<feature type="signal peptide" evidence="5">
    <location>
        <begin position="1"/>
        <end position="27"/>
    </location>
</feature>
<feature type="domain" description="Fimbrial-type adhesion" evidence="6">
    <location>
        <begin position="199"/>
        <end position="372"/>
    </location>
</feature>
<organism evidence="7 8">
    <name type="scientific">Serratia fonticola</name>
    <dbReference type="NCBI Taxonomy" id="47917"/>
    <lineage>
        <taxon>Bacteria</taxon>
        <taxon>Pseudomonadati</taxon>
        <taxon>Pseudomonadota</taxon>
        <taxon>Gammaproteobacteria</taxon>
        <taxon>Enterobacterales</taxon>
        <taxon>Yersiniaceae</taxon>
        <taxon>Serratia</taxon>
    </lineage>
</organism>
<evidence type="ECO:0000313" key="7">
    <source>
        <dbReference type="EMBL" id="QKJ60921.1"/>
    </source>
</evidence>
<dbReference type="SUPFAM" id="SSF49401">
    <property type="entry name" value="Bacterial adhesins"/>
    <property type="match status" value="1"/>
</dbReference>
<reference evidence="8" key="1">
    <citation type="submission" date="2020-03" db="EMBL/GenBank/DDBJ databases">
        <title>Genome sequences of seven Enterobacteriaceae strains isolated from Canadian wastewater treatment facilities.</title>
        <authorList>
            <person name="Huang H."/>
            <person name="Chmara J.T."/>
            <person name="Duceppe M.-O."/>
        </authorList>
    </citation>
    <scope>NUCLEOTIDE SEQUENCE [LARGE SCALE GENOMIC DNA]</scope>
    <source>
        <strain evidence="8">Biosolid 3</strain>
    </source>
</reference>
<accession>A0AAE7JVH6</accession>
<evidence type="ECO:0000256" key="3">
    <source>
        <dbReference type="ARBA" id="ARBA00022729"/>
    </source>
</evidence>
<gene>
    <name evidence="7" type="ORF">G9399_24885</name>
</gene>